<dbReference type="Proteomes" id="UP000000345">
    <property type="component" value="Chromosome"/>
</dbReference>
<gene>
    <name evidence="1" type="ordered locus">MTBMA_c08540</name>
</gene>
<evidence type="ECO:0000313" key="1">
    <source>
        <dbReference type="EMBL" id="ADL58449.1"/>
    </source>
</evidence>
<dbReference type="EMBL" id="CP001710">
    <property type="protein sequence ID" value="ADL58449.1"/>
    <property type="molecule type" value="Genomic_DNA"/>
</dbReference>
<name>D9PW51_METTM</name>
<dbReference type="AlphaFoldDB" id="D9PW51"/>
<dbReference type="PaxDb" id="79929-MTBMA_c08540"/>
<sequence>MIYSMCIQYEKIKNRVIMSFLIIQVISNFFQRFSYEGSYDNASDRYRFGAKYRYLYHMMYMWR</sequence>
<reference evidence="1 2" key="2">
    <citation type="journal article" date="2010" name="J. Bacteriol.">
        <title>Complete genome sequence of Methanothermobacter marburgensis, a methanoarchaeon model organism.</title>
        <authorList>
            <person name="Liesegang H."/>
            <person name="Kaster A.K."/>
            <person name="Wiezer A."/>
            <person name="Goenrich M."/>
            <person name="Wollherr A."/>
            <person name="Seedorf H."/>
            <person name="Gottschalk G."/>
            <person name="Thauer R.K."/>
        </authorList>
    </citation>
    <scope>NUCLEOTIDE SEQUENCE [LARGE SCALE GENOMIC DNA]</scope>
    <source>
        <strain evidence="2">ATCC BAA-927 / DSM 2133 / JCM 14651 / NBRC 100331 / OCM 82 / Marburg</strain>
    </source>
</reference>
<proteinExistence type="predicted"/>
<reference key="1">
    <citation type="submission" date="2009-08" db="EMBL/GenBank/DDBJ databases">
        <title>The genome sequence of Methanothermobacter marburgensis.</title>
        <authorList>
            <person name="Kaster A."/>
            <person name="Seedorf H."/>
            <person name="Goenrich M."/>
            <person name="Wiezer A."/>
            <person name="Liesegang H."/>
            <person name="Thauer R."/>
            <person name="Gottschalk G."/>
        </authorList>
    </citation>
    <scope>NUCLEOTIDE SEQUENCE</scope>
    <source>
        <strain>Marburg</strain>
    </source>
</reference>
<organism evidence="1 2">
    <name type="scientific">Methanothermobacter marburgensis (strain ATCC BAA-927 / DSM 2133 / JCM 14651 / NBRC 100331 / OCM 82 / Marburg)</name>
    <name type="common">Methanobacterium thermoautotrophicum</name>
    <dbReference type="NCBI Taxonomy" id="79929"/>
    <lineage>
        <taxon>Archaea</taxon>
        <taxon>Methanobacteriati</taxon>
        <taxon>Methanobacteriota</taxon>
        <taxon>Methanomada group</taxon>
        <taxon>Methanobacteria</taxon>
        <taxon>Methanobacteriales</taxon>
        <taxon>Methanobacteriaceae</taxon>
        <taxon>Methanothermobacter</taxon>
    </lineage>
</organism>
<keyword evidence="2" id="KW-1185">Reference proteome</keyword>
<dbReference type="HOGENOM" id="CLU_2875136_0_0_2"/>
<accession>D9PW51</accession>
<evidence type="ECO:0000313" key="2">
    <source>
        <dbReference type="Proteomes" id="UP000000345"/>
    </source>
</evidence>
<protein>
    <submittedName>
        <fullName evidence="1">Uncharacterized protein</fullName>
    </submittedName>
</protein>
<dbReference type="KEGG" id="mmg:MTBMA_c08540"/>